<sequence>MPANGEGKLIAYKWRKSAILETPEQIFFAKAKVTLRI</sequence>
<protein>
    <submittedName>
        <fullName evidence="1">Uncharacterized protein</fullName>
    </submittedName>
</protein>
<proteinExistence type="predicted"/>
<evidence type="ECO:0000313" key="1">
    <source>
        <dbReference type="EMBL" id="AHF25940.1"/>
    </source>
</evidence>
<organism evidence="1">
    <name type="scientific">uncultured bacterium Contigcl_1542</name>
    <dbReference type="NCBI Taxonomy" id="1393651"/>
    <lineage>
        <taxon>Bacteria</taxon>
        <taxon>environmental samples</taxon>
    </lineage>
</organism>
<dbReference type="AlphaFoldDB" id="W0FSA7"/>
<accession>W0FSA7</accession>
<reference evidence="1" key="1">
    <citation type="journal article" date="2013" name="PLoS ONE">
        <title>Metagenomic insights into the carbohydrate-active enzymes carried by the microorganisms adhering to solid digesta in the rumen of cows.</title>
        <authorList>
            <person name="Wang L."/>
            <person name="Hatem A."/>
            <person name="Catalyurek U.V."/>
            <person name="Morrison M."/>
            <person name="Yu Z."/>
        </authorList>
    </citation>
    <scope>NUCLEOTIDE SEQUENCE</scope>
</reference>
<name>W0FSA7_9BACT</name>
<dbReference type="EMBL" id="KC246859">
    <property type="protein sequence ID" value="AHF25940.1"/>
    <property type="molecule type" value="Genomic_DNA"/>
</dbReference>